<evidence type="ECO:0000256" key="6">
    <source>
        <dbReference type="ARBA" id="ARBA00022840"/>
    </source>
</evidence>
<dbReference type="InterPro" id="IPR051131">
    <property type="entry name" value="NEK_Ser/Thr_kinase_NIMA"/>
</dbReference>
<feature type="compositionally biased region" description="Low complexity" evidence="9">
    <location>
        <begin position="230"/>
        <end position="246"/>
    </location>
</feature>
<comment type="catalytic activity">
    <reaction evidence="8">
        <text>L-seryl-[protein] + ATP = O-phospho-L-seryl-[protein] + ADP + H(+)</text>
        <dbReference type="Rhea" id="RHEA:17989"/>
        <dbReference type="Rhea" id="RHEA-COMP:9863"/>
        <dbReference type="Rhea" id="RHEA-COMP:11604"/>
        <dbReference type="ChEBI" id="CHEBI:15378"/>
        <dbReference type="ChEBI" id="CHEBI:29999"/>
        <dbReference type="ChEBI" id="CHEBI:30616"/>
        <dbReference type="ChEBI" id="CHEBI:83421"/>
        <dbReference type="ChEBI" id="CHEBI:456216"/>
        <dbReference type="EC" id="2.7.11.1"/>
    </reaction>
</comment>
<evidence type="ECO:0000256" key="1">
    <source>
        <dbReference type="ARBA" id="ARBA00012513"/>
    </source>
</evidence>
<gene>
    <name evidence="11" type="ORF">CBRE1094_LOCUS13449</name>
</gene>
<dbReference type="Gene3D" id="3.30.200.20">
    <property type="entry name" value="Phosphorylase Kinase, domain 1"/>
    <property type="match status" value="1"/>
</dbReference>
<dbReference type="InterPro" id="IPR011009">
    <property type="entry name" value="Kinase-like_dom_sf"/>
</dbReference>
<dbReference type="PANTHER" id="PTHR44899">
    <property type="entry name" value="CAMK FAMILY PROTEIN KINASE"/>
    <property type="match status" value="1"/>
</dbReference>
<evidence type="ECO:0000256" key="4">
    <source>
        <dbReference type="ARBA" id="ARBA00022741"/>
    </source>
</evidence>
<feature type="compositionally biased region" description="Basic and acidic residues" evidence="9">
    <location>
        <begin position="301"/>
        <end position="311"/>
    </location>
</feature>
<keyword evidence="4" id="KW-0547">Nucleotide-binding</keyword>
<keyword evidence="6" id="KW-0067">ATP-binding</keyword>
<accession>A0A7S2D336</accession>
<dbReference type="PROSITE" id="PS00108">
    <property type="entry name" value="PROTEIN_KINASE_ST"/>
    <property type="match status" value="1"/>
</dbReference>
<dbReference type="Gene3D" id="1.10.510.10">
    <property type="entry name" value="Transferase(Phosphotransferase) domain 1"/>
    <property type="match status" value="1"/>
</dbReference>
<reference evidence="11" key="1">
    <citation type="submission" date="2021-01" db="EMBL/GenBank/DDBJ databases">
        <authorList>
            <person name="Corre E."/>
            <person name="Pelletier E."/>
            <person name="Niang G."/>
            <person name="Scheremetjew M."/>
            <person name="Finn R."/>
            <person name="Kale V."/>
            <person name="Holt S."/>
            <person name="Cochrane G."/>
            <person name="Meng A."/>
            <person name="Brown T."/>
            <person name="Cohen L."/>
        </authorList>
    </citation>
    <scope>NUCLEOTIDE SEQUENCE</scope>
    <source>
        <strain evidence="11">UTEX LB 985</strain>
    </source>
</reference>
<name>A0A7S2D336_9EUKA</name>
<dbReference type="EC" id="2.7.11.1" evidence="1"/>
<dbReference type="GO" id="GO:0004674">
    <property type="term" value="F:protein serine/threonine kinase activity"/>
    <property type="evidence" value="ECO:0007669"/>
    <property type="project" value="UniProtKB-KW"/>
</dbReference>
<evidence type="ECO:0000256" key="9">
    <source>
        <dbReference type="SAM" id="MobiDB-lite"/>
    </source>
</evidence>
<dbReference type="GO" id="GO:0005524">
    <property type="term" value="F:ATP binding"/>
    <property type="evidence" value="ECO:0007669"/>
    <property type="project" value="UniProtKB-KW"/>
</dbReference>
<dbReference type="SMART" id="SM00220">
    <property type="entry name" value="S_TKc"/>
    <property type="match status" value="1"/>
</dbReference>
<organism evidence="11">
    <name type="scientific">Haptolina brevifila</name>
    <dbReference type="NCBI Taxonomy" id="156173"/>
    <lineage>
        <taxon>Eukaryota</taxon>
        <taxon>Haptista</taxon>
        <taxon>Haptophyta</taxon>
        <taxon>Prymnesiophyceae</taxon>
        <taxon>Prymnesiales</taxon>
        <taxon>Prymnesiaceae</taxon>
        <taxon>Haptolina</taxon>
    </lineage>
</organism>
<keyword evidence="2" id="KW-0723">Serine/threonine-protein kinase</keyword>
<feature type="domain" description="Protein kinase" evidence="10">
    <location>
        <begin position="1"/>
        <end position="224"/>
    </location>
</feature>
<dbReference type="InterPro" id="IPR001245">
    <property type="entry name" value="Ser-Thr/Tyr_kinase_cat_dom"/>
</dbReference>
<dbReference type="InterPro" id="IPR025640">
    <property type="entry name" value="GYF_2"/>
</dbReference>
<dbReference type="EMBL" id="HBGU01024763">
    <property type="protein sequence ID" value="CAD9442612.1"/>
    <property type="molecule type" value="Transcribed_RNA"/>
</dbReference>
<dbReference type="Pfam" id="PF00069">
    <property type="entry name" value="Pkinase"/>
    <property type="match status" value="1"/>
</dbReference>
<dbReference type="PANTHER" id="PTHR44899:SF3">
    <property type="entry name" value="SERINE_THREONINE-PROTEIN KINASE NEK1"/>
    <property type="match status" value="1"/>
</dbReference>
<keyword evidence="3" id="KW-0808">Transferase</keyword>
<dbReference type="AlphaFoldDB" id="A0A7S2D336"/>
<evidence type="ECO:0000313" key="11">
    <source>
        <dbReference type="EMBL" id="CAD9442612.1"/>
    </source>
</evidence>
<evidence type="ECO:0000256" key="3">
    <source>
        <dbReference type="ARBA" id="ARBA00022679"/>
    </source>
</evidence>
<evidence type="ECO:0000256" key="5">
    <source>
        <dbReference type="ARBA" id="ARBA00022777"/>
    </source>
</evidence>
<evidence type="ECO:0000256" key="2">
    <source>
        <dbReference type="ARBA" id="ARBA00022527"/>
    </source>
</evidence>
<comment type="catalytic activity">
    <reaction evidence="7">
        <text>L-threonyl-[protein] + ATP = O-phospho-L-threonyl-[protein] + ADP + H(+)</text>
        <dbReference type="Rhea" id="RHEA:46608"/>
        <dbReference type="Rhea" id="RHEA-COMP:11060"/>
        <dbReference type="Rhea" id="RHEA-COMP:11605"/>
        <dbReference type="ChEBI" id="CHEBI:15378"/>
        <dbReference type="ChEBI" id="CHEBI:30013"/>
        <dbReference type="ChEBI" id="CHEBI:30616"/>
        <dbReference type="ChEBI" id="CHEBI:61977"/>
        <dbReference type="ChEBI" id="CHEBI:456216"/>
        <dbReference type="EC" id="2.7.11.1"/>
    </reaction>
</comment>
<dbReference type="SUPFAM" id="SSF56112">
    <property type="entry name" value="Protein kinase-like (PK-like)"/>
    <property type="match status" value="1"/>
</dbReference>
<dbReference type="InterPro" id="IPR008271">
    <property type="entry name" value="Ser/Thr_kinase_AS"/>
</dbReference>
<protein>
    <recommendedName>
        <fullName evidence="1">non-specific serine/threonine protein kinase</fullName>
        <ecNumber evidence="1">2.7.11.1</ecNumber>
    </recommendedName>
</protein>
<evidence type="ECO:0000256" key="8">
    <source>
        <dbReference type="ARBA" id="ARBA00048679"/>
    </source>
</evidence>
<keyword evidence="5" id="KW-0418">Kinase</keyword>
<evidence type="ECO:0000259" key="10">
    <source>
        <dbReference type="PROSITE" id="PS50011"/>
    </source>
</evidence>
<dbReference type="InterPro" id="IPR000719">
    <property type="entry name" value="Prot_kinase_dom"/>
</dbReference>
<dbReference type="PROSITE" id="PS50011">
    <property type="entry name" value="PROTEIN_KINASE_DOM"/>
    <property type="match status" value="1"/>
</dbReference>
<dbReference type="PRINTS" id="PR00109">
    <property type="entry name" value="TYRKINASE"/>
</dbReference>
<dbReference type="Pfam" id="PF14237">
    <property type="entry name" value="GYF_2"/>
    <property type="match status" value="1"/>
</dbReference>
<proteinExistence type="predicted"/>
<sequence length="541" mass="59012">MDESEAHVLRSLDHPGIVRYHDSFFTDENSLCIVMEYCHGGDLASMIRNRASSGELAHFSEENVIDMFVQIVQSLKYLHGRRVLHRDLKPQNILLSSSAGESPRLLLADFGIAKVLEEANSAAATVLGTPTYLAPEICKGQRYSYPADVWSLGCILHELIALTKVWATTNLLAAVYKICEQEPPPLPNCPGLYSYDCQQLVNEMLSKDPSQRPTLDEILRRPMVRAAAERLAAQQQLGPSAAQQQLGPSYGFQRKSLEPLRISPSDSPLRSSECECSGLSSDMPSGGRPSDAEADGGQGGARDKDRHHEEAGSAAGDGCGGESERDLRCSSGIVVGRASSRRAFARCSGAMQPPAMRPGKSMGGLLRRMVPKGHLPRSISPSKLPSHQAPTGHLVHNRRCVVVAGCRTDHLCARGSSSPVNDPPLDPLDLPAAASGVEEQFNRSCIEREVAGMVTGKPPLEGWRKEASSPWKDGADEAMEEAWYYKAANNREEGPFEEEMLVLMHALGDLSDKTPVWNPHTGAWAPMSAVAKQWRWTDDEM</sequence>
<feature type="region of interest" description="Disordered" evidence="9">
    <location>
        <begin position="230"/>
        <end position="324"/>
    </location>
</feature>
<evidence type="ECO:0000256" key="7">
    <source>
        <dbReference type="ARBA" id="ARBA00047899"/>
    </source>
</evidence>